<evidence type="ECO:0000256" key="4">
    <source>
        <dbReference type="PROSITE-ProRule" id="PRU00325"/>
    </source>
</evidence>
<accession>A0AAQ3TJC2</accession>
<keyword evidence="7" id="KW-1185">Reference proteome</keyword>
<dbReference type="PROSITE" id="PS50966">
    <property type="entry name" value="ZF_SWIM"/>
    <property type="match status" value="1"/>
</dbReference>
<dbReference type="InterPro" id="IPR006564">
    <property type="entry name" value="Znf_PMZ"/>
</dbReference>
<keyword evidence="3" id="KW-0862">Zinc</keyword>
<organism evidence="6 7">
    <name type="scientific">Paspalum notatum var. saurae</name>
    <dbReference type="NCBI Taxonomy" id="547442"/>
    <lineage>
        <taxon>Eukaryota</taxon>
        <taxon>Viridiplantae</taxon>
        <taxon>Streptophyta</taxon>
        <taxon>Embryophyta</taxon>
        <taxon>Tracheophyta</taxon>
        <taxon>Spermatophyta</taxon>
        <taxon>Magnoliopsida</taxon>
        <taxon>Liliopsida</taxon>
        <taxon>Poales</taxon>
        <taxon>Poaceae</taxon>
        <taxon>PACMAD clade</taxon>
        <taxon>Panicoideae</taxon>
        <taxon>Andropogonodae</taxon>
        <taxon>Paspaleae</taxon>
        <taxon>Paspalinae</taxon>
        <taxon>Paspalum</taxon>
    </lineage>
</organism>
<evidence type="ECO:0000313" key="7">
    <source>
        <dbReference type="Proteomes" id="UP001341281"/>
    </source>
</evidence>
<evidence type="ECO:0000259" key="5">
    <source>
        <dbReference type="PROSITE" id="PS50966"/>
    </source>
</evidence>
<dbReference type="Proteomes" id="UP001341281">
    <property type="component" value="Chromosome 05"/>
</dbReference>
<dbReference type="SMART" id="SM00575">
    <property type="entry name" value="ZnF_PMZ"/>
    <property type="match status" value="1"/>
</dbReference>
<protein>
    <recommendedName>
        <fullName evidence="5">SWIM-type domain-containing protein</fullName>
    </recommendedName>
</protein>
<dbReference type="InterPro" id="IPR007527">
    <property type="entry name" value="Znf_SWIM"/>
</dbReference>
<feature type="domain" description="SWIM-type" evidence="5">
    <location>
        <begin position="200"/>
        <end position="234"/>
    </location>
</feature>
<keyword evidence="2 4" id="KW-0863">Zinc-finger</keyword>
<dbReference type="PANTHER" id="PTHR31973">
    <property type="entry name" value="POLYPROTEIN, PUTATIVE-RELATED"/>
    <property type="match status" value="1"/>
</dbReference>
<dbReference type="PANTHER" id="PTHR31973:SF195">
    <property type="entry name" value="MUDR FAMILY TRANSPOSASE"/>
    <property type="match status" value="1"/>
</dbReference>
<evidence type="ECO:0000256" key="2">
    <source>
        <dbReference type="ARBA" id="ARBA00022771"/>
    </source>
</evidence>
<evidence type="ECO:0000256" key="3">
    <source>
        <dbReference type="ARBA" id="ARBA00022833"/>
    </source>
</evidence>
<proteinExistence type="predicted"/>
<name>A0AAQ3TJC2_PASNO</name>
<evidence type="ECO:0000256" key="1">
    <source>
        <dbReference type="ARBA" id="ARBA00022723"/>
    </source>
</evidence>
<gene>
    <name evidence="6" type="ORF">U9M48_022224</name>
</gene>
<dbReference type="Pfam" id="PF04434">
    <property type="entry name" value="SWIM"/>
    <property type="match status" value="1"/>
</dbReference>
<dbReference type="EMBL" id="CP144749">
    <property type="protein sequence ID" value="WVZ73983.1"/>
    <property type="molecule type" value="Genomic_DNA"/>
</dbReference>
<keyword evidence="1" id="KW-0479">Metal-binding</keyword>
<dbReference type="AlphaFoldDB" id="A0AAQ3TJC2"/>
<reference evidence="6 7" key="1">
    <citation type="submission" date="2024-02" db="EMBL/GenBank/DDBJ databases">
        <title>High-quality chromosome-scale genome assembly of Pensacola bahiagrass (Paspalum notatum Flugge var. saurae).</title>
        <authorList>
            <person name="Vega J.M."/>
            <person name="Podio M."/>
            <person name="Orjuela J."/>
            <person name="Siena L.A."/>
            <person name="Pessino S.C."/>
            <person name="Combes M.C."/>
            <person name="Mariac C."/>
            <person name="Albertini E."/>
            <person name="Pupilli F."/>
            <person name="Ortiz J.P.A."/>
            <person name="Leblanc O."/>
        </authorList>
    </citation>
    <scope>NUCLEOTIDE SEQUENCE [LARGE SCALE GENOMIC DNA]</scope>
    <source>
        <strain evidence="6">R1</strain>
        <tissue evidence="6">Leaf</tissue>
    </source>
</reference>
<dbReference type="GO" id="GO:0008270">
    <property type="term" value="F:zinc ion binding"/>
    <property type="evidence" value="ECO:0007669"/>
    <property type="project" value="UniProtKB-KW"/>
</dbReference>
<sequence>MVKKNHCAHACYSTRRKKTARNASKHWIAAKVKDWLVENPNLGAKDLRTKLKEHYKVFTEHLWAAAYSWHPYIFEKHWDAMEKAKPKATQYLRDCHKRLWTRSQFGTICKVDYVTNNLAEFFNKWIKEFKAINLDNLMDKIRQLLMVKWNRRRKVARNLEGVILPHIMKNLNERSRDLNMDVEECGDEVGEVSVMGGSGYRHVVNLTNKTCSCRAWQVSGIPCKHAIAFITSLSDKSMENYVDHYYSIEKFRAAYAQLIPALPDKSQWPKSEHGFFLYPPLLKSVAGRRKTERYKGFAEGNGNKGRHYL</sequence>
<evidence type="ECO:0000313" key="6">
    <source>
        <dbReference type="EMBL" id="WVZ73983.1"/>
    </source>
</evidence>